<dbReference type="AlphaFoldDB" id="A0A2U2BTB0"/>
<dbReference type="InterPro" id="IPR037157">
    <property type="entry name" value="Acetyltransf_C_sf"/>
</dbReference>
<dbReference type="EMBL" id="QEXV01000003">
    <property type="protein sequence ID" value="PWE17237.1"/>
    <property type="molecule type" value="Genomic_DNA"/>
</dbReference>
<proteinExistence type="predicted"/>
<evidence type="ECO:0000313" key="9">
    <source>
        <dbReference type="EMBL" id="PWE17237.1"/>
    </source>
</evidence>
<reference evidence="10" key="1">
    <citation type="submission" date="2018-05" db="EMBL/GenBank/DDBJ databases">
        <authorList>
            <person name="Liu B.-T."/>
        </authorList>
    </citation>
    <scope>NUCLEOTIDE SEQUENCE [LARGE SCALE GENOMIC DNA]</scope>
    <source>
        <strain evidence="10">WD6-1</strain>
    </source>
</reference>
<evidence type="ECO:0000313" key="10">
    <source>
        <dbReference type="Proteomes" id="UP000245168"/>
    </source>
</evidence>
<evidence type="ECO:0000256" key="3">
    <source>
        <dbReference type="ARBA" id="ARBA00022556"/>
    </source>
</evidence>
<accession>A0A2U2BTB0</accession>
<evidence type="ECO:0000256" key="2">
    <source>
        <dbReference type="ARBA" id="ARBA00022516"/>
    </source>
</evidence>
<evidence type="ECO:0000256" key="4">
    <source>
        <dbReference type="ARBA" id="ARBA00022679"/>
    </source>
</evidence>
<keyword evidence="1" id="KW-0963">Cytoplasm</keyword>
<keyword evidence="4 9" id="KW-0808">Transferase</keyword>
<dbReference type="Gene3D" id="2.160.10.10">
    <property type="entry name" value="Hexapeptide repeat proteins"/>
    <property type="match status" value="1"/>
</dbReference>
<keyword evidence="3" id="KW-0441">Lipid A biosynthesis</keyword>
<keyword evidence="10" id="KW-1185">Reference proteome</keyword>
<dbReference type="OrthoDB" id="9807278at2"/>
<evidence type="ECO:0000256" key="1">
    <source>
        <dbReference type="ARBA" id="ARBA00022490"/>
    </source>
</evidence>
<dbReference type="Pfam" id="PF13720">
    <property type="entry name" value="Acetyltransf_11"/>
    <property type="match status" value="1"/>
</dbReference>
<dbReference type="PROSITE" id="PS00101">
    <property type="entry name" value="HEXAPEP_TRANSFERASES"/>
    <property type="match status" value="1"/>
</dbReference>
<dbReference type="GO" id="GO:0008780">
    <property type="term" value="F:acyl-[acyl-carrier-protein]-UDP-N-acetylglucosamine O-acyltransferase activity"/>
    <property type="evidence" value="ECO:0007669"/>
    <property type="project" value="InterPro"/>
</dbReference>
<gene>
    <name evidence="9" type="ORF">DDZ18_05965</name>
</gene>
<dbReference type="GO" id="GO:0009245">
    <property type="term" value="P:lipid A biosynthetic process"/>
    <property type="evidence" value="ECO:0007669"/>
    <property type="project" value="UniProtKB-KW"/>
</dbReference>
<keyword evidence="7 9" id="KW-0012">Acyltransferase</keyword>
<keyword evidence="5" id="KW-0677">Repeat</keyword>
<dbReference type="GO" id="GO:0016020">
    <property type="term" value="C:membrane"/>
    <property type="evidence" value="ECO:0007669"/>
    <property type="project" value="GOC"/>
</dbReference>
<feature type="domain" description="UDP N-acetylglucosamine O-acyltransferase C-terminal" evidence="8">
    <location>
        <begin position="177"/>
        <end position="256"/>
    </location>
</feature>
<organism evidence="9 10">
    <name type="scientific">Marinicauda salina</name>
    <dbReference type="NCBI Taxonomy" id="2135793"/>
    <lineage>
        <taxon>Bacteria</taxon>
        <taxon>Pseudomonadati</taxon>
        <taxon>Pseudomonadota</taxon>
        <taxon>Alphaproteobacteria</taxon>
        <taxon>Maricaulales</taxon>
        <taxon>Maricaulaceae</taxon>
        <taxon>Marinicauda</taxon>
    </lineage>
</organism>
<dbReference type="InterPro" id="IPR011004">
    <property type="entry name" value="Trimer_LpxA-like_sf"/>
</dbReference>
<evidence type="ECO:0000256" key="5">
    <source>
        <dbReference type="ARBA" id="ARBA00022737"/>
    </source>
</evidence>
<dbReference type="PIRSF" id="PIRSF000456">
    <property type="entry name" value="UDP-GlcNAc_acltr"/>
    <property type="match status" value="1"/>
</dbReference>
<dbReference type="NCBIfam" id="NF003657">
    <property type="entry name" value="PRK05289.1"/>
    <property type="match status" value="1"/>
</dbReference>
<evidence type="ECO:0000256" key="7">
    <source>
        <dbReference type="ARBA" id="ARBA00023315"/>
    </source>
</evidence>
<evidence type="ECO:0000259" key="8">
    <source>
        <dbReference type="Pfam" id="PF13720"/>
    </source>
</evidence>
<dbReference type="InterPro" id="IPR010137">
    <property type="entry name" value="Lipid_A_LpxA"/>
</dbReference>
<protein>
    <submittedName>
        <fullName evidence="9">Acyl-[acyl-carrier-protein]--UDP-N-acetylglucosamine O-acyltransferase</fullName>
    </submittedName>
</protein>
<keyword evidence="2" id="KW-0444">Lipid biosynthesis</keyword>
<comment type="caution">
    <text evidence="9">The sequence shown here is derived from an EMBL/GenBank/DDBJ whole genome shotgun (WGS) entry which is preliminary data.</text>
</comment>
<dbReference type="SUPFAM" id="SSF51161">
    <property type="entry name" value="Trimeric LpxA-like enzymes"/>
    <property type="match status" value="1"/>
</dbReference>
<dbReference type="Proteomes" id="UP000245168">
    <property type="component" value="Unassembled WGS sequence"/>
</dbReference>
<keyword evidence="6" id="KW-0443">Lipid metabolism</keyword>
<dbReference type="InterPro" id="IPR029098">
    <property type="entry name" value="Acetyltransf_C"/>
</dbReference>
<dbReference type="RefSeq" id="WP_109252468.1">
    <property type="nucleotide sequence ID" value="NZ_QEXV01000003.1"/>
</dbReference>
<dbReference type="NCBIfam" id="TIGR01852">
    <property type="entry name" value="lipid_A_lpxA"/>
    <property type="match status" value="1"/>
</dbReference>
<name>A0A2U2BTB0_9PROT</name>
<sequence length="263" mass="27843">MSEAIHPSAVVHPEAELGAGVEIGPFCSVGAGVRVGDRTRLVSHVSIDGGAQIGADCVLHPFVALGQPPQDLKHEGGEVRLVIGDRNVLREQVTMQLGTEAGGGETRVGSDGYFMVGAHVAHDCRVGDHVVFANNATLGGGVSVGDYVIMGGLSAVHQKCRVGRYAFIGGGAPVTGDVIPYGMVDNHGWLGGLNLVGLKRRGFKRDSIHDMRSAYRLIFAVEGAFNERLEDAARLFADRPEVMEIIDFVRAPASRPLCGPDLR</sequence>
<dbReference type="PANTHER" id="PTHR43480:SF1">
    <property type="entry name" value="ACYL-[ACYL-CARRIER-PROTEIN]--UDP-N-ACETYLGLUCOSAMINE O-ACYLTRANSFERASE, MITOCHONDRIAL-RELATED"/>
    <property type="match status" value="1"/>
</dbReference>
<dbReference type="Gene3D" id="1.20.1180.10">
    <property type="entry name" value="Udp N-acetylglucosamine O-acyltransferase, C-terminal domain"/>
    <property type="match status" value="1"/>
</dbReference>
<dbReference type="InterPro" id="IPR018357">
    <property type="entry name" value="Hexapep_transf_CS"/>
</dbReference>
<dbReference type="PANTHER" id="PTHR43480">
    <property type="entry name" value="ACYL-[ACYL-CARRIER-PROTEIN]--UDP-N-ACETYLGLUCOSAMINE O-ACYLTRANSFERASE"/>
    <property type="match status" value="1"/>
</dbReference>
<evidence type="ECO:0000256" key="6">
    <source>
        <dbReference type="ARBA" id="ARBA00023098"/>
    </source>
</evidence>
<dbReference type="CDD" id="cd03351">
    <property type="entry name" value="LbH_UDP-GlcNAc_AT"/>
    <property type="match status" value="1"/>
</dbReference>